<comment type="caution">
    <text evidence="2">The sequence shown here is derived from an EMBL/GenBank/DDBJ whole genome shotgun (WGS) entry which is preliminary data.</text>
</comment>
<accession>A0A226E7T3</accession>
<organism evidence="2 3">
    <name type="scientific">Folsomia candida</name>
    <name type="common">Springtail</name>
    <dbReference type="NCBI Taxonomy" id="158441"/>
    <lineage>
        <taxon>Eukaryota</taxon>
        <taxon>Metazoa</taxon>
        <taxon>Ecdysozoa</taxon>
        <taxon>Arthropoda</taxon>
        <taxon>Hexapoda</taxon>
        <taxon>Collembola</taxon>
        <taxon>Entomobryomorpha</taxon>
        <taxon>Isotomoidea</taxon>
        <taxon>Isotomidae</taxon>
        <taxon>Proisotominae</taxon>
        <taxon>Folsomia</taxon>
    </lineage>
</organism>
<feature type="transmembrane region" description="Helical" evidence="1">
    <location>
        <begin position="297"/>
        <end position="320"/>
    </location>
</feature>
<protein>
    <submittedName>
        <fullName evidence="2">Uncharacterized protein</fullName>
    </submittedName>
</protein>
<evidence type="ECO:0000256" key="1">
    <source>
        <dbReference type="SAM" id="Phobius"/>
    </source>
</evidence>
<feature type="transmembrane region" description="Helical" evidence="1">
    <location>
        <begin position="271"/>
        <end position="291"/>
    </location>
</feature>
<name>A0A226E7T3_FOLCA</name>
<feature type="transmembrane region" description="Helical" evidence="1">
    <location>
        <begin position="205"/>
        <end position="227"/>
    </location>
</feature>
<dbReference type="EMBL" id="LNIX01000005">
    <property type="protein sequence ID" value="OXA53665.1"/>
    <property type="molecule type" value="Genomic_DNA"/>
</dbReference>
<feature type="transmembrane region" description="Helical" evidence="1">
    <location>
        <begin position="95"/>
        <end position="115"/>
    </location>
</feature>
<feature type="transmembrane region" description="Helical" evidence="1">
    <location>
        <begin position="143"/>
        <end position="169"/>
    </location>
</feature>
<proteinExistence type="predicted"/>
<sequence>MQNHIEHKVTWMKKLFLPSSNIPLVLSLSKRTIFLNQLPFKLNRGKFVITNATKSQRLCAISGILFHLVVVHKWILDQWLNTTSTTPPIWKFVLMYYMITLLAAISAFIVHVTLLKEETVFLLNSALQIEQDTKLNGNSFVHIYYIIFIALSIMAVIVMPITCFTFGFLRPCMPPTWTSVMYLDCKSWDDQANAGIFFKTWGAILLYYFSLSVVATGVFGITIVLIYPTEVKQILIENMGSVRTEGFPCLRTYRTLQILTDMHNSVFRHPIMTILVGSVTACESFALYTLITSSSVVPFPVIILFTAVGFDLFIVIIGPFKIMANPFVQSVELLHSFESTKGSKLIKRLVMSFPPSKLTLGDGGFFDKATSLVICSQCVDLLITFLLM</sequence>
<keyword evidence="3" id="KW-1185">Reference proteome</keyword>
<dbReference type="AlphaFoldDB" id="A0A226E7T3"/>
<keyword evidence="1" id="KW-1133">Transmembrane helix</keyword>
<evidence type="ECO:0000313" key="3">
    <source>
        <dbReference type="Proteomes" id="UP000198287"/>
    </source>
</evidence>
<gene>
    <name evidence="2" type="ORF">Fcan01_11281</name>
</gene>
<keyword evidence="1" id="KW-0812">Transmembrane</keyword>
<evidence type="ECO:0000313" key="2">
    <source>
        <dbReference type="EMBL" id="OXA53665.1"/>
    </source>
</evidence>
<dbReference type="Proteomes" id="UP000198287">
    <property type="component" value="Unassembled WGS sequence"/>
</dbReference>
<keyword evidence="1" id="KW-0472">Membrane</keyword>
<reference evidence="2 3" key="1">
    <citation type="submission" date="2015-12" db="EMBL/GenBank/DDBJ databases">
        <title>The genome of Folsomia candida.</title>
        <authorList>
            <person name="Faddeeva A."/>
            <person name="Derks M.F."/>
            <person name="Anvar Y."/>
            <person name="Smit S."/>
            <person name="Van Straalen N."/>
            <person name="Roelofs D."/>
        </authorList>
    </citation>
    <scope>NUCLEOTIDE SEQUENCE [LARGE SCALE GENOMIC DNA]</scope>
    <source>
        <strain evidence="2 3">VU population</strain>
        <tissue evidence="2">Whole body</tissue>
    </source>
</reference>